<dbReference type="GO" id="GO:0071555">
    <property type="term" value="P:cell wall organization"/>
    <property type="evidence" value="ECO:0007669"/>
    <property type="project" value="UniProtKB-KW"/>
</dbReference>
<evidence type="ECO:0000256" key="12">
    <source>
        <dbReference type="SAM" id="MobiDB-lite"/>
    </source>
</evidence>
<dbReference type="PANTHER" id="PTHR22914">
    <property type="entry name" value="CHITIN SYNTHASE"/>
    <property type="match status" value="1"/>
</dbReference>
<feature type="transmembrane region" description="Helical" evidence="11">
    <location>
        <begin position="678"/>
        <end position="697"/>
    </location>
</feature>
<feature type="transmembrane region" description="Helical" evidence="11">
    <location>
        <begin position="709"/>
        <end position="728"/>
    </location>
</feature>
<feature type="compositionally biased region" description="Low complexity" evidence="12">
    <location>
        <begin position="69"/>
        <end position="85"/>
    </location>
</feature>
<dbReference type="GO" id="GO:0005886">
    <property type="term" value="C:plasma membrane"/>
    <property type="evidence" value="ECO:0007669"/>
    <property type="project" value="UniProtKB-SubCell"/>
</dbReference>
<comment type="subcellular location">
    <subcellularLocation>
        <location evidence="1 11">Cell membrane</location>
        <topology evidence="1 11">Multi-pass membrane protein</topology>
    </subcellularLocation>
</comment>
<feature type="transmembrane region" description="Helical" evidence="11">
    <location>
        <begin position="893"/>
        <end position="919"/>
    </location>
</feature>
<dbReference type="CDD" id="cd04190">
    <property type="entry name" value="Chitin_synth_C"/>
    <property type="match status" value="1"/>
</dbReference>
<keyword evidence="6 11" id="KW-0812">Transmembrane</keyword>
<evidence type="ECO:0000256" key="10">
    <source>
        <dbReference type="ARBA" id="ARBA00024009"/>
    </source>
</evidence>
<dbReference type="InterPro" id="IPR013616">
    <property type="entry name" value="Chitin_synth_N"/>
</dbReference>
<evidence type="ECO:0000256" key="9">
    <source>
        <dbReference type="ARBA" id="ARBA00023316"/>
    </source>
</evidence>
<proteinExistence type="inferred from homology"/>
<evidence type="ECO:0000256" key="11">
    <source>
        <dbReference type="RuleBase" id="RU366040"/>
    </source>
</evidence>
<dbReference type="SUPFAM" id="SSF53448">
    <property type="entry name" value="Nucleotide-diphospho-sugar transferases"/>
    <property type="match status" value="1"/>
</dbReference>
<dbReference type="Pfam" id="PF01644">
    <property type="entry name" value="Chitin_synth_1"/>
    <property type="match status" value="1"/>
</dbReference>
<evidence type="ECO:0000256" key="1">
    <source>
        <dbReference type="ARBA" id="ARBA00004651"/>
    </source>
</evidence>
<feature type="transmembrane region" description="Helical" evidence="11">
    <location>
        <begin position="637"/>
        <end position="658"/>
    </location>
</feature>
<feature type="compositionally biased region" description="Polar residues" evidence="12">
    <location>
        <begin position="127"/>
        <end position="145"/>
    </location>
</feature>
<keyword evidence="8 11" id="KW-0472">Membrane</keyword>
<keyword evidence="3 11" id="KW-1003">Cell membrane</keyword>
<evidence type="ECO:0000259" key="13">
    <source>
        <dbReference type="Pfam" id="PF08407"/>
    </source>
</evidence>
<feature type="compositionally biased region" description="Low complexity" evidence="12">
    <location>
        <begin position="34"/>
        <end position="52"/>
    </location>
</feature>
<dbReference type="InterPro" id="IPR029044">
    <property type="entry name" value="Nucleotide-diphossugar_trans"/>
</dbReference>
<gene>
    <name evidence="14" type="primary">CHS1_3</name>
    <name evidence="14" type="ORF">HDU87_004254</name>
</gene>
<dbReference type="EMBL" id="JADGJQ010000031">
    <property type="protein sequence ID" value="KAJ3177732.1"/>
    <property type="molecule type" value="Genomic_DNA"/>
</dbReference>
<comment type="catalytic activity">
    <reaction evidence="11">
        <text>[(1-&gt;4)-N-acetyl-beta-D-glucosaminyl](n) + UDP-N-acetyl-alpha-D-glucosamine = [(1-&gt;4)-N-acetyl-beta-D-glucosaminyl](n+1) + UDP + H(+)</text>
        <dbReference type="Rhea" id="RHEA:16637"/>
        <dbReference type="Rhea" id="RHEA-COMP:9593"/>
        <dbReference type="Rhea" id="RHEA-COMP:9595"/>
        <dbReference type="ChEBI" id="CHEBI:15378"/>
        <dbReference type="ChEBI" id="CHEBI:17029"/>
        <dbReference type="ChEBI" id="CHEBI:57705"/>
        <dbReference type="ChEBI" id="CHEBI:58223"/>
        <dbReference type="EC" id="2.4.1.16"/>
    </reaction>
</comment>
<keyword evidence="7 11" id="KW-1133">Transmembrane helix</keyword>
<feature type="transmembrane region" description="Helical" evidence="11">
    <location>
        <begin position="931"/>
        <end position="955"/>
    </location>
</feature>
<evidence type="ECO:0000313" key="15">
    <source>
        <dbReference type="Proteomes" id="UP001212152"/>
    </source>
</evidence>
<dbReference type="Pfam" id="PF08407">
    <property type="entry name" value="Chitin_synth_1N"/>
    <property type="match status" value="1"/>
</dbReference>
<evidence type="ECO:0000256" key="3">
    <source>
        <dbReference type="ARBA" id="ARBA00022475"/>
    </source>
</evidence>
<comment type="similarity">
    <text evidence="11">Belongs to the chitin synthase family.</text>
</comment>
<evidence type="ECO:0000256" key="8">
    <source>
        <dbReference type="ARBA" id="ARBA00023136"/>
    </source>
</evidence>
<accession>A0AAD5TKZ8</accession>
<comment type="caution">
    <text evidence="14">The sequence shown here is derived from an EMBL/GenBank/DDBJ whole genome shotgun (WGS) entry which is preliminary data.</text>
</comment>
<evidence type="ECO:0000256" key="7">
    <source>
        <dbReference type="ARBA" id="ARBA00022989"/>
    </source>
</evidence>
<dbReference type="GO" id="GO:0006031">
    <property type="term" value="P:chitin biosynthetic process"/>
    <property type="evidence" value="ECO:0007669"/>
    <property type="project" value="UniProtKB-UniRule"/>
</dbReference>
<dbReference type="PANTHER" id="PTHR22914:SF9">
    <property type="entry name" value="CHITIN SYNTHASE 1"/>
    <property type="match status" value="1"/>
</dbReference>
<name>A0AAD5TKZ8_9FUNG</name>
<dbReference type="Proteomes" id="UP001212152">
    <property type="component" value="Unassembled WGS sequence"/>
</dbReference>
<evidence type="ECO:0000256" key="4">
    <source>
        <dbReference type="ARBA" id="ARBA00022676"/>
    </source>
</evidence>
<evidence type="ECO:0000256" key="6">
    <source>
        <dbReference type="ARBA" id="ARBA00022692"/>
    </source>
</evidence>
<comment type="function">
    <text evidence="10 11">Polymerizes chitin, a structural polymer of the cell wall and septum, by transferring the sugar moiety of UDP-GlcNAc to the non-reducing end of the growing chitin polymer.</text>
</comment>
<reference evidence="14" key="1">
    <citation type="submission" date="2020-05" db="EMBL/GenBank/DDBJ databases">
        <title>Phylogenomic resolution of chytrid fungi.</title>
        <authorList>
            <person name="Stajich J.E."/>
            <person name="Amses K."/>
            <person name="Simmons R."/>
            <person name="Seto K."/>
            <person name="Myers J."/>
            <person name="Bonds A."/>
            <person name="Quandt C.A."/>
            <person name="Barry K."/>
            <person name="Liu P."/>
            <person name="Grigoriev I."/>
            <person name="Longcore J.E."/>
            <person name="James T.Y."/>
        </authorList>
    </citation>
    <scope>NUCLEOTIDE SEQUENCE</scope>
    <source>
        <strain evidence="14">JEL0379</strain>
    </source>
</reference>
<feature type="compositionally biased region" description="Polar residues" evidence="12">
    <location>
        <begin position="161"/>
        <end position="171"/>
    </location>
</feature>
<dbReference type="InterPro" id="IPR004835">
    <property type="entry name" value="Chitin_synth"/>
</dbReference>
<keyword evidence="5 11" id="KW-0808">Transferase</keyword>
<feature type="transmembrane region" description="Helical" evidence="11">
    <location>
        <begin position="598"/>
        <end position="616"/>
    </location>
</feature>
<organism evidence="14 15">
    <name type="scientific">Geranomyces variabilis</name>
    <dbReference type="NCBI Taxonomy" id="109894"/>
    <lineage>
        <taxon>Eukaryota</taxon>
        <taxon>Fungi</taxon>
        <taxon>Fungi incertae sedis</taxon>
        <taxon>Chytridiomycota</taxon>
        <taxon>Chytridiomycota incertae sedis</taxon>
        <taxon>Chytridiomycetes</taxon>
        <taxon>Spizellomycetales</taxon>
        <taxon>Powellomycetaceae</taxon>
        <taxon>Geranomyces</taxon>
    </lineage>
</organism>
<keyword evidence="15" id="KW-1185">Reference proteome</keyword>
<dbReference type="EC" id="2.4.1.16" evidence="2 11"/>
<dbReference type="GO" id="GO:0004100">
    <property type="term" value="F:chitin synthase activity"/>
    <property type="evidence" value="ECO:0007669"/>
    <property type="project" value="UniProtKB-UniRule"/>
</dbReference>
<protein>
    <recommendedName>
        <fullName evidence="2 11">Chitin synthase</fullName>
        <ecNumber evidence="2 11">2.4.1.16</ecNumber>
    </recommendedName>
</protein>
<evidence type="ECO:0000256" key="2">
    <source>
        <dbReference type="ARBA" id="ARBA00012543"/>
    </source>
</evidence>
<feature type="region of interest" description="Disordered" evidence="12">
    <location>
        <begin position="1"/>
        <end position="195"/>
    </location>
</feature>
<feature type="transmembrane region" description="Helical" evidence="11">
    <location>
        <begin position="790"/>
        <end position="806"/>
    </location>
</feature>
<dbReference type="AlphaFoldDB" id="A0AAD5TKZ8"/>
<evidence type="ECO:0000256" key="5">
    <source>
        <dbReference type="ARBA" id="ARBA00022679"/>
    </source>
</evidence>
<dbReference type="GO" id="GO:0030428">
    <property type="term" value="C:cell septum"/>
    <property type="evidence" value="ECO:0007669"/>
    <property type="project" value="TreeGrafter"/>
</dbReference>
<keyword evidence="4 11" id="KW-0328">Glycosyltransferase</keyword>
<sequence>MPDPNVAAYQNRNDYRGPPMADGASYPRPQPVTPSESESGSRRPSAAAGPRPMRADDRSYSGGSLPGSAAGYQQPQQVPAGYQQPMPVPASYQQAQPPPHTGVYMQPNHPPAQPSKSYHEDAGYFSQPGSNHPSAQPSPVLSRRQNAPYAPQHIPPHTPLNYHSANTSQAGSRVGSPPASPSGGRRNPMPRGPSIETLGYDATEMTGLGPSRFQTVRRKVPLKTGNFVVDFPVSQQYLDLCPEKTGTEFTHVRYTAVTCDPNEFGQPTSGYMLRPKLYNRQTELFIVMTMYNEGEDLFAKTMTSVQKNIAYLCSPNCPVSWGPNGWQNVVVCIVADGRTKINKRVLTALEVMGIYTPGLERSEVEGKPVTGHLYEFTTQIALDKDRNIRLHKQGIIPVQVLFCLKEKNAKKINSHRWFFNAFGPVLNPNVCVLLDVGTKPTGTSIFHLWRAFDRDPQVGGACGEIVAELGSGCQNLANPLVAAQNFEYKMSNILDKPLESVFGYIQVLPGAFSAYRYKALQNSSPNTGPLASYFEGENHTGATDVFKANMYLAEDRILCFELVTKRNENWVLKYVKNAQAETDVPDALAELVSQRRRWLNGSFFAAVHSATNYKLFFRSSHSKGQLALFTFQEVYNVFNLIFSWFAIGNFYLTFHFLFQSAVTPVDDTSDPFHGDGGTVFDVLRYLYFGAVGVLIIISFGNRPQGTKSLYYAILILFAILMGFLLYMGGHTVYEGIPKTDAEWAQVGQKLINQPAFRDIVISLASTYGLYVVSSLLHMDPWHCVTSMPQYLILLPVYINIFNVYAFCNLHDISWGTKGDNKVEGAGAAPAVKVKDGAEEEVVVDLPQDDQEALNHRYQETLETLVRKPEKAREGRDAKTKLDDYFRLYRTRVVLSWIISNVLLIIIFTTTSITNVMYAHVQDKGKGAVNPYLAFLFWSVTTLSAIRFIGSTWYIVTWLMEGMAGAVSRKQTFVPSSQAGLAPTGSQIRAK</sequence>
<evidence type="ECO:0000313" key="14">
    <source>
        <dbReference type="EMBL" id="KAJ3177732.1"/>
    </source>
</evidence>
<feature type="domain" description="Chitin synthase N-terminal" evidence="13">
    <location>
        <begin position="216"/>
        <end position="283"/>
    </location>
</feature>
<keyword evidence="9 11" id="KW-0961">Cell wall biogenesis/degradation</keyword>